<reference evidence="2 3" key="1">
    <citation type="journal article" date="2015" name="Nature">
        <title>rRNA introns, odd ribosomes, and small enigmatic genomes across a large radiation of phyla.</title>
        <authorList>
            <person name="Brown C.T."/>
            <person name="Hug L.A."/>
            <person name="Thomas B.C."/>
            <person name="Sharon I."/>
            <person name="Castelle C.J."/>
            <person name="Singh A."/>
            <person name="Wilkins M.J."/>
            <person name="Williams K.H."/>
            <person name="Banfield J.F."/>
        </authorList>
    </citation>
    <scope>NUCLEOTIDE SEQUENCE [LARGE SCALE GENOMIC DNA]</scope>
</reference>
<comment type="caution">
    <text evidence="2">The sequence shown here is derived from an EMBL/GenBank/DDBJ whole genome shotgun (WGS) entry which is preliminary data.</text>
</comment>
<feature type="transmembrane region" description="Helical" evidence="1">
    <location>
        <begin position="167"/>
        <end position="185"/>
    </location>
</feature>
<sequence>MENRQTRLKIFKYNAILSILFFLSSTFYLSGQIENYSFSKYTISAMSRFLTEDKLSYFNAVFFIKSFLDLSFTFYVFKYFRLYVFSPTAVSWLIAVLSFGLLGFFPAHQFKEIHLAIVYVLFFFWTISEFLFAKLTKNEGFQFLTNNLLLIQIITIFLFVLTNNFNAIFEIFYLFLIFFWLIVFISRHLK</sequence>
<evidence type="ECO:0000313" key="2">
    <source>
        <dbReference type="EMBL" id="KKT83967.1"/>
    </source>
</evidence>
<gene>
    <name evidence="2" type="ORF">UW82_C0029G0004</name>
</gene>
<dbReference type="EMBL" id="LCJU01000029">
    <property type="protein sequence ID" value="KKT83967.1"/>
    <property type="molecule type" value="Genomic_DNA"/>
</dbReference>
<evidence type="ECO:0000313" key="3">
    <source>
        <dbReference type="Proteomes" id="UP000034504"/>
    </source>
</evidence>
<protein>
    <recommendedName>
        <fullName evidence="4">DUF998 domain-containing protein</fullName>
    </recommendedName>
</protein>
<organism evidence="2 3">
    <name type="scientific">candidate division WWE3 bacterium GW2011_GWC2_44_9</name>
    <dbReference type="NCBI Taxonomy" id="1619125"/>
    <lineage>
        <taxon>Bacteria</taxon>
        <taxon>Katanobacteria</taxon>
    </lineage>
</organism>
<feature type="transmembrane region" description="Helical" evidence="1">
    <location>
        <begin position="56"/>
        <end position="77"/>
    </location>
</feature>
<feature type="transmembrane region" description="Helical" evidence="1">
    <location>
        <begin position="144"/>
        <end position="161"/>
    </location>
</feature>
<dbReference type="AlphaFoldDB" id="A0A0G1MT58"/>
<evidence type="ECO:0000256" key="1">
    <source>
        <dbReference type="SAM" id="Phobius"/>
    </source>
</evidence>
<feature type="transmembrane region" description="Helical" evidence="1">
    <location>
        <begin position="89"/>
        <end position="107"/>
    </location>
</feature>
<dbReference type="Proteomes" id="UP000034504">
    <property type="component" value="Unassembled WGS sequence"/>
</dbReference>
<accession>A0A0G1MT58</accession>
<keyword evidence="1" id="KW-0812">Transmembrane</keyword>
<name>A0A0G1MT58_UNCKA</name>
<feature type="transmembrane region" description="Helical" evidence="1">
    <location>
        <begin position="113"/>
        <end position="132"/>
    </location>
</feature>
<evidence type="ECO:0008006" key="4">
    <source>
        <dbReference type="Google" id="ProtNLM"/>
    </source>
</evidence>
<feature type="transmembrane region" description="Helical" evidence="1">
    <location>
        <begin position="12"/>
        <end position="31"/>
    </location>
</feature>
<keyword evidence="1" id="KW-1133">Transmembrane helix</keyword>
<keyword evidence="1" id="KW-0472">Membrane</keyword>
<proteinExistence type="predicted"/>